<dbReference type="AlphaFoldDB" id="A0A812RU44"/>
<dbReference type="Proteomes" id="UP000604046">
    <property type="component" value="Unassembled WGS sequence"/>
</dbReference>
<protein>
    <submittedName>
        <fullName evidence="2">Uncharacterized protein</fullName>
    </submittedName>
</protein>
<reference evidence="2" key="1">
    <citation type="submission" date="2021-02" db="EMBL/GenBank/DDBJ databases">
        <authorList>
            <person name="Dougan E. K."/>
            <person name="Rhodes N."/>
            <person name="Thang M."/>
            <person name="Chan C."/>
        </authorList>
    </citation>
    <scope>NUCLEOTIDE SEQUENCE</scope>
</reference>
<keyword evidence="3" id="KW-1185">Reference proteome</keyword>
<sequence>MSVVGLLSHLLPRWLARRLRALATRGKWSLCRHEPLVVSDDDSDHGSGNGDVAEAAPAARQQALLEAVAKQVVKGAYTGHQAKRMLADPSFGEGAPQLLEFLDVLIQQAGSGPAASRALKELQEKGGGESSKFLEAWAAALARPEAAAAGPGEDPWEDLPTKNSGPLLWATAIIENSYI</sequence>
<gene>
    <name evidence="2" type="ORF">SNAT2548_LOCUS24733</name>
</gene>
<proteinExistence type="predicted"/>
<dbReference type="EMBL" id="CAJNDS010002368">
    <property type="protein sequence ID" value="CAE7451687.1"/>
    <property type="molecule type" value="Genomic_DNA"/>
</dbReference>
<evidence type="ECO:0000256" key="1">
    <source>
        <dbReference type="SAM" id="MobiDB-lite"/>
    </source>
</evidence>
<accession>A0A812RU44</accession>
<feature type="region of interest" description="Disordered" evidence="1">
    <location>
        <begin position="144"/>
        <end position="164"/>
    </location>
</feature>
<evidence type="ECO:0000313" key="3">
    <source>
        <dbReference type="Proteomes" id="UP000604046"/>
    </source>
</evidence>
<evidence type="ECO:0000313" key="2">
    <source>
        <dbReference type="EMBL" id="CAE7451687.1"/>
    </source>
</evidence>
<comment type="caution">
    <text evidence="2">The sequence shown here is derived from an EMBL/GenBank/DDBJ whole genome shotgun (WGS) entry which is preliminary data.</text>
</comment>
<organism evidence="2 3">
    <name type="scientific">Symbiodinium natans</name>
    <dbReference type="NCBI Taxonomy" id="878477"/>
    <lineage>
        <taxon>Eukaryota</taxon>
        <taxon>Sar</taxon>
        <taxon>Alveolata</taxon>
        <taxon>Dinophyceae</taxon>
        <taxon>Suessiales</taxon>
        <taxon>Symbiodiniaceae</taxon>
        <taxon>Symbiodinium</taxon>
    </lineage>
</organism>
<name>A0A812RU44_9DINO</name>